<reference evidence="3" key="1">
    <citation type="journal article" date="2005" name="Nature">
        <title>The map-based sequence of the rice genome.</title>
        <authorList>
            <consortium name="International rice genome sequencing project (IRGSP)"/>
            <person name="Matsumoto T."/>
            <person name="Wu J."/>
            <person name="Kanamori H."/>
            <person name="Katayose Y."/>
            <person name="Fujisawa M."/>
            <person name="Namiki N."/>
            <person name="Mizuno H."/>
            <person name="Yamamoto K."/>
            <person name="Antonio B.A."/>
            <person name="Baba T."/>
            <person name="Sakata K."/>
            <person name="Nagamura Y."/>
            <person name="Aoki H."/>
            <person name="Arikawa K."/>
            <person name="Arita K."/>
            <person name="Bito T."/>
            <person name="Chiden Y."/>
            <person name="Fujitsuka N."/>
            <person name="Fukunaka R."/>
            <person name="Hamada M."/>
            <person name="Harada C."/>
            <person name="Hayashi A."/>
            <person name="Hijishita S."/>
            <person name="Honda M."/>
            <person name="Hosokawa S."/>
            <person name="Ichikawa Y."/>
            <person name="Idonuma A."/>
            <person name="Iijima M."/>
            <person name="Ikeda M."/>
            <person name="Ikeno M."/>
            <person name="Ito K."/>
            <person name="Ito S."/>
            <person name="Ito T."/>
            <person name="Ito Y."/>
            <person name="Ito Y."/>
            <person name="Iwabuchi A."/>
            <person name="Kamiya K."/>
            <person name="Karasawa W."/>
            <person name="Kurita K."/>
            <person name="Katagiri S."/>
            <person name="Kikuta A."/>
            <person name="Kobayashi H."/>
            <person name="Kobayashi N."/>
            <person name="Machita K."/>
            <person name="Maehara T."/>
            <person name="Masukawa M."/>
            <person name="Mizubayashi T."/>
            <person name="Mukai Y."/>
            <person name="Nagasaki H."/>
            <person name="Nagata Y."/>
            <person name="Naito S."/>
            <person name="Nakashima M."/>
            <person name="Nakama Y."/>
            <person name="Nakamichi Y."/>
            <person name="Nakamura M."/>
            <person name="Meguro A."/>
            <person name="Negishi M."/>
            <person name="Ohta I."/>
            <person name="Ohta T."/>
            <person name="Okamoto M."/>
            <person name="Ono N."/>
            <person name="Saji S."/>
            <person name="Sakaguchi M."/>
            <person name="Sakai K."/>
            <person name="Shibata M."/>
            <person name="Shimokawa T."/>
            <person name="Song J."/>
            <person name="Takazaki Y."/>
            <person name="Terasawa K."/>
            <person name="Tsugane M."/>
            <person name="Tsuji K."/>
            <person name="Ueda S."/>
            <person name="Waki K."/>
            <person name="Yamagata H."/>
            <person name="Yamamoto M."/>
            <person name="Yamamoto S."/>
            <person name="Yamane H."/>
            <person name="Yoshiki S."/>
            <person name="Yoshihara R."/>
            <person name="Yukawa K."/>
            <person name="Zhong H."/>
            <person name="Yano M."/>
            <person name="Yuan Q."/>
            <person name="Ouyang S."/>
            <person name="Liu J."/>
            <person name="Jones K.M."/>
            <person name="Gansberger K."/>
            <person name="Moffat K."/>
            <person name="Hill J."/>
            <person name="Bera J."/>
            <person name="Fadrosh D."/>
            <person name="Jin S."/>
            <person name="Johri S."/>
            <person name="Kim M."/>
            <person name="Overton L."/>
            <person name="Reardon M."/>
            <person name="Tsitrin T."/>
            <person name="Vuong H."/>
            <person name="Weaver B."/>
            <person name="Ciecko A."/>
            <person name="Tallon L."/>
            <person name="Jackson J."/>
            <person name="Pai G."/>
            <person name="Aken S.V."/>
            <person name="Utterback T."/>
            <person name="Reidmuller S."/>
            <person name="Feldblyum T."/>
            <person name="Hsiao J."/>
            <person name="Zismann V."/>
            <person name="Iobst S."/>
            <person name="de Vazeille A.R."/>
            <person name="Buell C.R."/>
            <person name="Ying K."/>
            <person name="Li Y."/>
            <person name="Lu T."/>
            <person name="Huang Y."/>
            <person name="Zhao Q."/>
            <person name="Feng Q."/>
            <person name="Zhang L."/>
            <person name="Zhu J."/>
            <person name="Weng Q."/>
            <person name="Mu J."/>
            <person name="Lu Y."/>
            <person name="Fan D."/>
            <person name="Liu Y."/>
            <person name="Guan J."/>
            <person name="Zhang Y."/>
            <person name="Yu S."/>
            <person name="Liu X."/>
            <person name="Zhang Y."/>
            <person name="Hong G."/>
            <person name="Han B."/>
            <person name="Choisne N."/>
            <person name="Demange N."/>
            <person name="Orjeda G."/>
            <person name="Samain S."/>
            <person name="Cattolico L."/>
            <person name="Pelletier E."/>
            <person name="Couloux A."/>
            <person name="Segurens B."/>
            <person name="Wincker P."/>
            <person name="D'Hont A."/>
            <person name="Scarpelli C."/>
            <person name="Weissenbach J."/>
            <person name="Salanoubat M."/>
            <person name="Quetier F."/>
            <person name="Yu Y."/>
            <person name="Kim H.R."/>
            <person name="Rambo T."/>
            <person name="Currie J."/>
            <person name="Collura K."/>
            <person name="Luo M."/>
            <person name="Yang T."/>
            <person name="Ammiraju J.S.S."/>
            <person name="Engler F."/>
            <person name="Soderlund C."/>
            <person name="Wing R.A."/>
            <person name="Palmer L.E."/>
            <person name="de la Bastide M."/>
            <person name="Spiegel L."/>
            <person name="Nascimento L."/>
            <person name="Zutavern T."/>
            <person name="O'Shaughnessy A."/>
            <person name="Dike S."/>
            <person name="Dedhia N."/>
            <person name="Preston R."/>
            <person name="Balija V."/>
            <person name="McCombie W.R."/>
            <person name="Chow T."/>
            <person name="Chen H."/>
            <person name="Chung M."/>
            <person name="Chen C."/>
            <person name="Shaw J."/>
            <person name="Wu H."/>
            <person name="Hsiao K."/>
            <person name="Chao Y."/>
            <person name="Chu M."/>
            <person name="Cheng C."/>
            <person name="Hour A."/>
            <person name="Lee P."/>
            <person name="Lin S."/>
            <person name="Lin Y."/>
            <person name="Liou J."/>
            <person name="Liu S."/>
            <person name="Hsing Y."/>
            <person name="Raghuvanshi S."/>
            <person name="Mohanty A."/>
            <person name="Bharti A.K."/>
            <person name="Gaur A."/>
            <person name="Gupta V."/>
            <person name="Kumar D."/>
            <person name="Ravi V."/>
            <person name="Vij S."/>
            <person name="Kapur A."/>
            <person name="Khurana P."/>
            <person name="Khurana P."/>
            <person name="Khurana J.P."/>
            <person name="Tyagi A.K."/>
            <person name="Gaikwad K."/>
            <person name="Singh A."/>
            <person name="Dalal V."/>
            <person name="Srivastava S."/>
            <person name="Dixit A."/>
            <person name="Pal A.K."/>
            <person name="Ghazi I.A."/>
            <person name="Yadav M."/>
            <person name="Pandit A."/>
            <person name="Bhargava A."/>
            <person name="Sureshbabu K."/>
            <person name="Batra K."/>
            <person name="Sharma T.R."/>
            <person name="Mohapatra T."/>
            <person name="Singh N.K."/>
            <person name="Messing J."/>
            <person name="Nelson A.B."/>
            <person name="Fuks G."/>
            <person name="Kavchok S."/>
            <person name="Keizer G."/>
            <person name="Linton E."/>
            <person name="Llaca V."/>
            <person name="Song R."/>
            <person name="Tanyolac B."/>
            <person name="Young S."/>
            <person name="Ho-Il K."/>
            <person name="Hahn J.H."/>
            <person name="Sangsakoo G."/>
            <person name="Vanavichit A."/>
            <person name="de Mattos Luiz.A.T."/>
            <person name="Zimmer P.D."/>
            <person name="Malone G."/>
            <person name="Dellagostin O."/>
            <person name="de Oliveira A.C."/>
            <person name="Bevan M."/>
            <person name="Bancroft I."/>
            <person name="Minx P."/>
            <person name="Cordum H."/>
            <person name="Wilson R."/>
            <person name="Cheng Z."/>
            <person name="Jin W."/>
            <person name="Jiang J."/>
            <person name="Leong S.A."/>
            <person name="Iwama H."/>
            <person name="Gojobori T."/>
            <person name="Itoh T."/>
            <person name="Niimura Y."/>
            <person name="Fujii Y."/>
            <person name="Habara T."/>
            <person name="Sakai H."/>
            <person name="Sato Y."/>
            <person name="Wilson G."/>
            <person name="Kumar K."/>
            <person name="McCouch S."/>
            <person name="Juretic N."/>
            <person name="Hoen D."/>
            <person name="Wright S."/>
            <person name="Bruskiewich R."/>
            <person name="Bureau T."/>
            <person name="Miyao A."/>
            <person name="Hirochika H."/>
            <person name="Nishikawa T."/>
            <person name="Kadowaki K."/>
            <person name="Sugiura M."/>
            <person name="Burr B."/>
            <person name="Sasaki T."/>
        </authorList>
    </citation>
    <scope>NUCLEOTIDE SEQUENCE [LARGE SCALE GENOMIC DNA]</scope>
    <source>
        <strain evidence="3">cv. Nipponbare</strain>
    </source>
</reference>
<keyword evidence="1" id="KW-1133">Transmembrane helix</keyword>
<evidence type="ECO:0000313" key="2">
    <source>
        <dbReference type="EMBL" id="BAS72353.1"/>
    </source>
</evidence>
<proteinExistence type="predicted"/>
<reference evidence="2 3" key="2">
    <citation type="journal article" date="2013" name="Plant Cell Physiol.">
        <title>Rice Annotation Project Database (RAP-DB): an integrative and interactive database for rice genomics.</title>
        <authorList>
            <person name="Sakai H."/>
            <person name="Lee S.S."/>
            <person name="Tanaka T."/>
            <person name="Numa H."/>
            <person name="Kim J."/>
            <person name="Kawahara Y."/>
            <person name="Wakimoto H."/>
            <person name="Yang C.C."/>
            <person name="Iwamoto M."/>
            <person name="Abe T."/>
            <person name="Yamada Y."/>
            <person name="Muto A."/>
            <person name="Inokuchi H."/>
            <person name="Ikemura T."/>
            <person name="Matsumoto T."/>
            <person name="Sasaki T."/>
            <person name="Itoh T."/>
        </authorList>
    </citation>
    <scope>NUCLEOTIDE SEQUENCE [LARGE SCALE GENOMIC DNA]</scope>
    <source>
        <strain evidence="3">cv. Nipponbare</strain>
    </source>
</reference>
<accession>A0A0N7KD15</accession>
<sequence length="84" mass="9658">MNLCISFSDDHNQLIPIAANSSVELALRLKLSFRKKIACLSQFVLSCTFYIRSSLCFDCWGLKVFVLFPQFCVLFFHFIAMPLV</sequence>
<keyword evidence="1" id="KW-0812">Transmembrane</keyword>
<feature type="transmembrane region" description="Helical" evidence="1">
    <location>
        <begin position="61"/>
        <end position="80"/>
    </location>
</feature>
<gene>
    <name evidence="2" type="ordered locus">Os01g0507000</name>
    <name evidence="2" type="ORF">OSNPB_010507000</name>
</gene>
<organism evidence="2 3">
    <name type="scientific">Oryza sativa subsp. japonica</name>
    <name type="common">Rice</name>
    <dbReference type="NCBI Taxonomy" id="39947"/>
    <lineage>
        <taxon>Eukaryota</taxon>
        <taxon>Viridiplantae</taxon>
        <taxon>Streptophyta</taxon>
        <taxon>Embryophyta</taxon>
        <taxon>Tracheophyta</taxon>
        <taxon>Spermatophyta</taxon>
        <taxon>Magnoliopsida</taxon>
        <taxon>Liliopsida</taxon>
        <taxon>Poales</taxon>
        <taxon>Poaceae</taxon>
        <taxon>BOP clade</taxon>
        <taxon>Oryzoideae</taxon>
        <taxon>Oryzeae</taxon>
        <taxon>Oryzinae</taxon>
        <taxon>Oryza</taxon>
        <taxon>Oryza sativa</taxon>
    </lineage>
</organism>
<keyword evidence="1" id="KW-0472">Membrane</keyword>
<name>A0A0N7KD15_ORYSJ</name>
<dbReference type="Gramene" id="Os01t0507000-02">
    <property type="protein sequence ID" value="Os01t0507000-02"/>
    <property type="gene ID" value="Os01g0507000"/>
</dbReference>
<dbReference type="AlphaFoldDB" id="A0A0N7KD15"/>
<reference evidence="2 3" key="3">
    <citation type="journal article" date="2013" name="Rice">
        <title>Improvement of the Oryza sativa Nipponbare reference genome using next generation sequence and optical map data.</title>
        <authorList>
            <person name="Kawahara Y."/>
            <person name="de la Bastide M."/>
            <person name="Hamilton J.P."/>
            <person name="Kanamori H."/>
            <person name="McCombie W.R."/>
            <person name="Ouyang S."/>
            <person name="Schwartz D.C."/>
            <person name="Tanaka T."/>
            <person name="Wu J."/>
            <person name="Zhou S."/>
            <person name="Childs K.L."/>
            <person name="Davidson R.M."/>
            <person name="Lin H."/>
            <person name="Quesada-Ocampo L."/>
            <person name="Vaillancourt B."/>
            <person name="Sakai H."/>
            <person name="Lee S.S."/>
            <person name="Kim J."/>
            <person name="Numa H."/>
            <person name="Itoh T."/>
            <person name="Buell C.R."/>
            <person name="Matsumoto T."/>
        </authorList>
    </citation>
    <scope>NUCLEOTIDE SEQUENCE [LARGE SCALE GENOMIC DNA]</scope>
    <source>
        <strain evidence="3">cv. Nipponbare</strain>
    </source>
</reference>
<protein>
    <submittedName>
        <fullName evidence="2">Os01g0507000 protein</fullName>
    </submittedName>
</protein>
<dbReference type="EMBL" id="AP014957">
    <property type="protein sequence ID" value="BAS72353.1"/>
    <property type="molecule type" value="Genomic_DNA"/>
</dbReference>
<evidence type="ECO:0000256" key="1">
    <source>
        <dbReference type="SAM" id="Phobius"/>
    </source>
</evidence>
<dbReference type="Proteomes" id="UP000059680">
    <property type="component" value="Chromosome 1"/>
</dbReference>
<evidence type="ECO:0000313" key="3">
    <source>
        <dbReference type="Proteomes" id="UP000059680"/>
    </source>
</evidence>
<keyword evidence="3" id="KW-1185">Reference proteome</keyword>
<dbReference type="InParanoid" id="A0A0N7KD15"/>
<dbReference type="PaxDb" id="39947-A0A0N7KD15"/>